<dbReference type="SUPFAM" id="SSF82199">
    <property type="entry name" value="SET domain"/>
    <property type="match status" value="1"/>
</dbReference>
<dbReference type="PANTHER" id="PTHR13271">
    <property type="entry name" value="UNCHARACTERIZED PUTATIVE METHYLTRANSFERASE"/>
    <property type="match status" value="1"/>
</dbReference>
<feature type="compositionally biased region" description="Low complexity" evidence="1">
    <location>
        <begin position="77"/>
        <end position="89"/>
    </location>
</feature>
<gene>
    <name evidence="4" type="ORF">HJC23_004081</name>
</gene>
<dbReference type="AlphaFoldDB" id="A0ABD3P3G4"/>
<feature type="chain" id="PRO_5044854171" description="SET domain-containing protein" evidence="2">
    <location>
        <begin position="22"/>
        <end position="524"/>
    </location>
</feature>
<dbReference type="InterPro" id="IPR050600">
    <property type="entry name" value="SETD3_SETD6_MTase"/>
</dbReference>
<comment type="caution">
    <text evidence="4">The sequence shown here is derived from an EMBL/GenBank/DDBJ whole genome shotgun (WGS) entry which is preliminary data.</text>
</comment>
<protein>
    <recommendedName>
        <fullName evidence="3">SET domain-containing protein</fullName>
    </recommendedName>
</protein>
<feature type="signal peptide" evidence="2">
    <location>
        <begin position="1"/>
        <end position="21"/>
    </location>
</feature>
<dbReference type="EMBL" id="JABMIG020000303">
    <property type="protein sequence ID" value="KAL3781896.1"/>
    <property type="molecule type" value="Genomic_DNA"/>
</dbReference>
<sequence length="524" mass="59713">MIFRSGNPILTACLLLPAASAQSNPKGKRNLPQNYSSNLRLANEILDELFLTSHNSKADAKKPNEIKTDPSKPKPDLQTGQTAQQALAAENSNPDPNLNYDGADLVEWINSNGGYIHPNARIGLDATGKYRGVFVKSLGEEGGTEGGIQEDEIICRIPCHHTFVSLSMPYLNHIFSLTLQELYNQFLLGDKSFYAPYVNYLMNQPRGRIISEWSEKGKKLLYSMLDKEWDEEDNTWIGGLPPKFVKSYEEVWLDWCKGEDTPLAKAAFYQFTSRDEDTLMVPFYDMCNHSNDPEKLNTINSKPRRPGKPFVLRATRDIKPGEQIYISYTRCNRCWHDEKYQDCTTWSHYSSSDMFDIFGFVEDFPQTWAFEIDTDDPNDEWDEVVFCLEHDEDSGTLLVTFGDNYSENPSEWIPTDGGLEFLHSQLARLNQFEKDFKDDKKLMEAIPKYEWEMSWRYHEALMTAISAAIVAADIGAPQATEPVKQEQPVKDSADDDDEEDSSDDDDEDDEDNLVPRLSPGSDEL</sequence>
<feature type="domain" description="SET" evidence="3">
    <location>
        <begin position="120"/>
        <end position="329"/>
    </location>
</feature>
<dbReference type="PANTHER" id="PTHR13271:SF137">
    <property type="entry name" value="SET DOMAIN-CONTAINING PROTEIN"/>
    <property type="match status" value="1"/>
</dbReference>
<evidence type="ECO:0000313" key="4">
    <source>
        <dbReference type="EMBL" id="KAL3781896.1"/>
    </source>
</evidence>
<feature type="compositionally biased region" description="Basic and acidic residues" evidence="1">
    <location>
        <begin position="56"/>
        <end position="75"/>
    </location>
</feature>
<feature type="compositionally biased region" description="Acidic residues" evidence="1">
    <location>
        <begin position="493"/>
        <end position="512"/>
    </location>
</feature>
<dbReference type="InterPro" id="IPR046341">
    <property type="entry name" value="SET_dom_sf"/>
</dbReference>
<evidence type="ECO:0000256" key="1">
    <source>
        <dbReference type="SAM" id="MobiDB-lite"/>
    </source>
</evidence>
<dbReference type="Proteomes" id="UP001516023">
    <property type="component" value="Unassembled WGS sequence"/>
</dbReference>
<proteinExistence type="predicted"/>
<organism evidence="4 5">
    <name type="scientific">Cyclotella cryptica</name>
    <dbReference type="NCBI Taxonomy" id="29204"/>
    <lineage>
        <taxon>Eukaryota</taxon>
        <taxon>Sar</taxon>
        <taxon>Stramenopiles</taxon>
        <taxon>Ochrophyta</taxon>
        <taxon>Bacillariophyta</taxon>
        <taxon>Coscinodiscophyceae</taxon>
        <taxon>Thalassiosirophycidae</taxon>
        <taxon>Stephanodiscales</taxon>
        <taxon>Stephanodiscaceae</taxon>
        <taxon>Cyclotella</taxon>
    </lineage>
</organism>
<dbReference type="InterPro" id="IPR001214">
    <property type="entry name" value="SET_dom"/>
</dbReference>
<keyword evidence="2" id="KW-0732">Signal</keyword>
<feature type="compositionally biased region" description="Basic and acidic residues" evidence="1">
    <location>
        <begin position="483"/>
        <end position="492"/>
    </location>
</feature>
<feature type="region of interest" description="Disordered" evidence="1">
    <location>
        <begin position="477"/>
        <end position="524"/>
    </location>
</feature>
<evidence type="ECO:0000259" key="3">
    <source>
        <dbReference type="PROSITE" id="PS50280"/>
    </source>
</evidence>
<accession>A0ABD3P3G4</accession>
<reference evidence="4 5" key="1">
    <citation type="journal article" date="2020" name="G3 (Bethesda)">
        <title>Improved Reference Genome for Cyclotella cryptica CCMP332, a Model for Cell Wall Morphogenesis, Salinity Adaptation, and Lipid Production in Diatoms (Bacillariophyta).</title>
        <authorList>
            <person name="Roberts W.R."/>
            <person name="Downey K.M."/>
            <person name="Ruck E.C."/>
            <person name="Traller J.C."/>
            <person name="Alverson A.J."/>
        </authorList>
    </citation>
    <scope>NUCLEOTIDE SEQUENCE [LARGE SCALE GENOMIC DNA]</scope>
    <source>
        <strain evidence="4 5">CCMP332</strain>
    </source>
</reference>
<dbReference type="Gene3D" id="3.90.1410.10">
    <property type="entry name" value="set domain protein methyltransferase, domain 1"/>
    <property type="match status" value="1"/>
</dbReference>
<evidence type="ECO:0000256" key="2">
    <source>
        <dbReference type="SAM" id="SignalP"/>
    </source>
</evidence>
<dbReference type="CDD" id="cd10527">
    <property type="entry name" value="SET_LSMT"/>
    <property type="match status" value="1"/>
</dbReference>
<keyword evidence="5" id="KW-1185">Reference proteome</keyword>
<dbReference type="Pfam" id="PF00856">
    <property type="entry name" value="SET"/>
    <property type="match status" value="1"/>
</dbReference>
<evidence type="ECO:0000313" key="5">
    <source>
        <dbReference type="Proteomes" id="UP001516023"/>
    </source>
</evidence>
<dbReference type="PROSITE" id="PS50280">
    <property type="entry name" value="SET"/>
    <property type="match status" value="1"/>
</dbReference>
<name>A0ABD3P3G4_9STRA</name>
<feature type="region of interest" description="Disordered" evidence="1">
    <location>
        <begin position="56"/>
        <end position="96"/>
    </location>
</feature>